<feature type="chain" id="PRO_5011467976" description="DUF1496 domain-containing protein" evidence="1">
    <location>
        <begin position="21"/>
        <end position="81"/>
    </location>
</feature>
<keyword evidence="3" id="KW-1185">Reference proteome</keyword>
<dbReference type="Proteomes" id="UP000198982">
    <property type="component" value="Unassembled WGS sequence"/>
</dbReference>
<sequence>MAIRFSTLLILGMLSTPIFAADDERPIIQTVNALEPDQCSADNYIYQAGEQFTFEDGITRVCVASIRHGEWVAVPNTAPAK</sequence>
<proteinExistence type="predicted"/>
<organism evidence="2 3">
    <name type="scientific">Pseudomonas saponiphila</name>
    <dbReference type="NCBI Taxonomy" id="556534"/>
    <lineage>
        <taxon>Bacteria</taxon>
        <taxon>Pseudomonadati</taxon>
        <taxon>Pseudomonadota</taxon>
        <taxon>Gammaproteobacteria</taxon>
        <taxon>Pseudomonadales</taxon>
        <taxon>Pseudomonadaceae</taxon>
        <taxon>Pseudomonas</taxon>
    </lineage>
</organism>
<name>A0A1H5A4Z9_9PSED</name>
<accession>A0A1H5A4Z9</accession>
<evidence type="ECO:0000313" key="3">
    <source>
        <dbReference type="Proteomes" id="UP000198982"/>
    </source>
</evidence>
<evidence type="ECO:0000256" key="1">
    <source>
        <dbReference type="SAM" id="SignalP"/>
    </source>
</evidence>
<reference evidence="3" key="1">
    <citation type="submission" date="2016-10" db="EMBL/GenBank/DDBJ databases">
        <authorList>
            <person name="Varghese N."/>
            <person name="Submissions S."/>
        </authorList>
    </citation>
    <scope>NUCLEOTIDE SEQUENCE [LARGE SCALE GENOMIC DNA]</scope>
    <source>
        <strain evidence="3">DSM 9751</strain>
    </source>
</reference>
<evidence type="ECO:0000313" key="2">
    <source>
        <dbReference type="EMBL" id="SED37409.1"/>
    </source>
</evidence>
<dbReference type="AlphaFoldDB" id="A0A1H5A4Z9"/>
<keyword evidence="1" id="KW-0732">Signal</keyword>
<dbReference type="RefSeq" id="WP_092320939.1">
    <property type="nucleotide sequence ID" value="NZ_FNTJ01000003.1"/>
</dbReference>
<evidence type="ECO:0008006" key="4">
    <source>
        <dbReference type="Google" id="ProtNLM"/>
    </source>
</evidence>
<feature type="signal peptide" evidence="1">
    <location>
        <begin position="1"/>
        <end position="20"/>
    </location>
</feature>
<protein>
    <recommendedName>
        <fullName evidence="4">DUF1496 domain-containing protein</fullName>
    </recommendedName>
</protein>
<dbReference type="EMBL" id="FNTJ01000003">
    <property type="protein sequence ID" value="SED37409.1"/>
    <property type="molecule type" value="Genomic_DNA"/>
</dbReference>
<gene>
    <name evidence="2" type="ORF">SAMN05216178_6988</name>
</gene>